<name>G1JV49_9CAUD</name>
<accession>G1JV49</accession>
<dbReference type="EMBL" id="JN408461">
    <property type="protein sequence ID" value="AEL17869.1"/>
    <property type="molecule type" value="Genomic_DNA"/>
</dbReference>
<dbReference type="OrthoDB" id="20622at10239"/>
<gene>
    <name evidence="1" type="primary">91</name>
    <name evidence="1" type="ORF">TRIXIE_91</name>
</gene>
<dbReference type="KEGG" id="vg:18565147"/>
<dbReference type="Proteomes" id="UP000008902">
    <property type="component" value="Segment"/>
</dbReference>
<keyword evidence="2" id="KW-1185">Reference proteome</keyword>
<evidence type="ECO:0000313" key="1">
    <source>
        <dbReference type="EMBL" id="AEL17869.1"/>
    </source>
</evidence>
<protein>
    <submittedName>
        <fullName evidence="1">Uncharacterized protein</fullName>
    </submittedName>
</protein>
<organism evidence="1 2">
    <name type="scientific">Mycobacterium phage Trixie</name>
    <dbReference type="NCBI Taxonomy" id="1071503"/>
    <lineage>
        <taxon>Viruses</taxon>
        <taxon>Duplodnaviria</taxon>
        <taxon>Heunggongvirae</taxon>
        <taxon>Uroviricota</taxon>
        <taxon>Caudoviricetes</taxon>
        <taxon>Fromanvirus</taxon>
        <taxon>Fromanvirus trixie</taxon>
    </lineage>
</organism>
<sequence length="100" mass="11531">MYEPPNGQYRKAFDPELHRFAAKTADGKPIGQGMRVFTNNLDRGTVDLSAACFEWHAMENRYVLWFDVWVDTDYRGNTVPTKRVQQSDDRVATRFEGKAA</sequence>
<dbReference type="RefSeq" id="YP_009017222.1">
    <property type="nucleotide sequence ID" value="NC_023731.1"/>
</dbReference>
<proteinExistence type="predicted"/>
<reference evidence="1 2" key="1">
    <citation type="journal article" date="2012" name="J. Virol.">
        <title>Complete Genome Sequences of 138 Mycobacteriophages.</title>
        <authorList>
            <consortium name="the Science Education Alliance Phage Hunters Advancing Genomics and Evolutionary Science Program"/>
            <consortium name="the KwaZulu-Natal Research Institute for Tuberculosis and HIV Mycobacterial Genetics Course Students"/>
            <consortium name="the Phage Hunters Integrating Research and Education Program"/>
            <person name="Hatfull G.F."/>
        </authorList>
    </citation>
    <scope>NUCLEOTIDE SEQUENCE [LARGE SCALE GENOMIC DNA]</scope>
</reference>
<evidence type="ECO:0000313" key="2">
    <source>
        <dbReference type="Proteomes" id="UP000008902"/>
    </source>
</evidence>
<dbReference type="GeneID" id="18565147"/>